<evidence type="ECO:0000256" key="5">
    <source>
        <dbReference type="ARBA" id="ARBA00022691"/>
    </source>
</evidence>
<proteinExistence type="inferred from homology"/>
<keyword evidence="6" id="KW-0680">Restriction system</keyword>
<evidence type="ECO:0000256" key="2">
    <source>
        <dbReference type="ARBA" id="ARBA00011900"/>
    </source>
</evidence>
<dbReference type="Gene3D" id="1.20.1260.30">
    <property type="match status" value="2"/>
</dbReference>
<feature type="domain" description="DNA methylase adenine-specific" evidence="8">
    <location>
        <begin position="145"/>
        <end position="448"/>
    </location>
</feature>
<comment type="caution">
    <text evidence="10">The sequence shown here is derived from an EMBL/GenBank/DDBJ whole genome shotgun (WGS) entry which is preliminary data.</text>
</comment>
<dbReference type="SUPFAM" id="SSF53335">
    <property type="entry name" value="S-adenosyl-L-methionine-dependent methyltransferases"/>
    <property type="match status" value="1"/>
</dbReference>
<dbReference type="InterPro" id="IPR004546">
    <property type="entry name" value="Restrct_endonuc_T1M"/>
</dbReference>
<keyword evidence="4 10" id="KW-0808">Transferase</keyword>
<name>A0A9D2AWM5_9FIRM</name>
<dbReference type="Gene3D" id="3.40.50.150">
    <property type="entry name" value="Vaccinia Virus protein VP39"/>
    <property type="match status" value="1"/>
</dbReference>
<evidence type="ECO:0000256" key="7">
    <source>
        <dbReference type="ARBA" id="ARBA00047942"/>
    </source>
</evidence>
<gene>
    <name evidence="10" type="ORF">IAA28_07625</name>
</gene>
<dbReference type="Pfam" id="PF02384">
    <property type="entry name" value="N6_Mtase"/>
    <property type="match status" value="1"/>
</dbReference>
<organism evidence="10 11">
    <name type="scientific">Candidatus Lachnoclostridium stercoripullorum</name>
    <dbReference type="NCBI Taxonomy" id="2838635"/>
    <lineage>
        <taxon>Bacteria</taxon>
        <taxon>Bacillati</taxon>
        <taxon>Bacillota</taxon>
        <taxon>Clostridia</taxon>
        <taxon>Lachnospirales</taxon>
        <taxon>Lachnospiraceae</taxon>
    </lineage>
</organism>
<dbReference type="EMBL" id="DXEU01000137">
    <property type="protein sequence ID" value="HIX52658.1"/>
    <property type="molecule type" value="Genomic_DNA"/>
</dbReference>
<dbReference type="GO" id="GO:0009307">
    <property type="term" value="P:DNA restriction-modification system"/>
    <property type="evidence" value="ECO:0007669"/>
    <property type="project" value="UniProtKB-KW"/>
</dbReference>
<dbReference type="GO" id="GO:0009007">
    <property type="term" value="F:site-specific DNA-methyltransferase (adenine-specific) activity"/>
    <property type="evidence" value="ECO:0007669"/>
    <property type="project" value="UniProtKB-EC"/>
</dbReference>
<sequence length="496" mass="54830">MRAGADRQAAELSARLWSISGDLRGNMDASRFKDYILGLLFYRCLSECSQEGSSLEYRLEPRFLFSSMIQRIRDGSFSLTLLQEAVDSLTASAVTPAAKAAFDGIFDSMDLHSRELGRDEAQRTKLIAQVLSKIDGLPLSASQADMDVLGTAYMILIGLFASDAGKKGGEFFTPVQFSRLCARLACLGLENVPSVCDPAMGSASMLLEVLGQPGLSVEHVYGQEKNRTTYNLARMNMLIHGLPCGRFTFFNDDTIASDQFGSRKFTVQVANPPYSQKWDADPEFLSDPRFQGPGRLAPRSYEDFAFIQHMVWHMEENGRAAVLLPHGVLFRGGAEADIRAWLIRDADVLDAVIGLPAGCFHSTPIPVCCLVFRKNRGERRGRILFVDASGDFVPGKKQNTISDGALERIVSAYSAWEEVPGYCRPVSSEEIRENGYNLNISRYVDTREPEPDLDLAAIQKDLSARRARCRALEKEVDAYLSRLGLGSPHSDSDPHT</sequence>
<comment type="catalytic activity">
    <reaction evidence="7">
        <text>a 2'-deoxyadenosine in DNA + S-adenosyl-L-methionine = an N(6)-methyl-2'-deoxyadenosine in DNA + S-adenosyl-L-homocysteine + H(+)</text>
        <dbReference type="Rhea" id="RHEA:15197"/>
        <dbReference type="Rhea" id="RHEA-COMP:12418"/>
        <dbReference type="Rhea" id="RHEA-COMP:12419"/>
        <dbReference type="ChEBI" id="CHEBI:15378"/>
        <dbReference type="ChEBI" id="CHEBI:57856"/>
        <dbReference type="ChEBI" id="CHEBI:59789"/>
        <dbReference type="ChEBI" id="CHEBI:90615"/>
        <dbReference type="ChEBI" id="CHEBI:90616"/>
        <dbReference type="EC" id="2.1.1.72"/>
    </reaction>
</comment>
<dbReference type="GO" id="GO:0032259">
    <property type="term" value="P:methylation"/>
    <property type="evidence" value="ECO:0007669"/>
    <property type="project" value="UniProtKB-KW"/>
</dbReference>
<accession>A0A9D2AWM5</accession>
<dbReference type="EC" id="2.1.1.72" evidence="2"/>
<keyword evidence="5" id="KW-0949">S-adenosyl-L-methionine</keyword>
<dbReference type="AlphaFoldDB" id="A0A9D2AWM5"/>
<reference evidence="10" key="1">
    <citation type="journal article" date="2021" name="PeerJ">
        <title>Extensive microbial diversity within the chicken gut microbiome revealed by metagenomics and culture.</title>
        <authorList>
            <person name="Gilroy R."/>
            <person name="Ravi A."/>
            <person name="Getino M."/>
            <person name="Pursley I."/>
            <person name="Horton D.L."/>
            <person name="Alikhan N.F."/>
            <person name="Baker D."/>
            <person name="Gharbi K."/>
            <person name="Hall N."/>
            <person name="Watson M."/>
            <person name="Adriaenssens E.M."/>
            <person name="Foster-Nyarko E."/>
            <person name="Jarju S."/>
            <person name="Secka A."/>
            <person name="Antonio M."/>
            <person name="Oren A."/>
            <person name="Chaudhuri R.R."/>
            <person name="La Ragione R."/>
            <person name="Hildebrand F."/>
            <person name="Pallen M.J."/>
        </authorList>
    </citation>
    <scope>NUCLEOTIDE SEQUENCE</scope>
    <source>
        <strain evidence="10">ChiGjej4B4-12881</strain>
    </source>
</reference>
<dbReference type="InterPro" id="IPR051537">
    <property type="entry name" value="DNA_Adenine_Mtase"/>
</dbReference>
<dbReference type="NCBIfam" id="TIGR00497">
    <property type="entry name" value="hsdM"/>
    <property type="match status" value="1"/>
</dbReference>
<comment type="similarity">
    <text evidence="1">Belongs to the N(4)/N(6)-methyltransferase family.</text>
</comment>
<dbReference type="PRINTS" id="PR00507">
    <property type="entry name" value="N12N6MTFRASE"/>
</dbReference>
<dbReference type="InterPro" id="IPR029063">
    <property type="entry name" value="SAM-dependent_MTases_sf"/>
</dbReference>
<dbReference type="InterPro" id="IPR038333">
    <property type="entry name" value="T1MK-like_N_sf"/>
</dbReference>
<protein>
    <recommendedName>
        <fullName evidence="2">site-specific DNA-methyltransferase (adenine-specific)</fullName>
        <ecNumber evidence="2">2.1.1.72</ecNumber>
    </recommendedName>
</protein>
<dbReference type="InterPro" id="IPR022749">
    <property type="entry name" value="D12N6_MeTrfase_N"/>
</dbReference>
<dbReference type="Pfam" id="PF12161">
    <property type="entry name" value="HsdM_N"/>
    <property type="match status" value="1"/>
</dbReference>
<evidence type="ECO:0000256" key="3">
    <source>
        <dbReference type="ARBA" id="ARBA00022603"/>
    </source>
</evidence>
<dbReference type="GO" id="GO:0003677">
    <property type="term" value="F:DNA binding"/>
    <property type="evidence" value="ECO:0007669"/>
    <property type="project" value="InterPro"/>
</dbReference>
<keyword evidence="3 10" id="KW-0489">Methyltransferase</keyword>
<dbReference type="Proteomes" id="UP000886780">
    <property type="component" value="Unassembled WGS sequence"/>
</dbReference>
<evidence type="ECO:0000259" key="8">
    <source>
        <dbReference type="Pfam" id="PF02384"/>
    </source>
</evidence>
<evidence type="ECO:0000313" key="10">
    <source>
        <dbReference type="EMBL" id="HIX52658.1"/>
    </source>
</evidence>
<dbReference type="PANTHER" id="PTHR42933:SF1">
    <property type="entry name" value="SITE-SPECIFIC DNA-METHYLTRANSFERASE (ADENINE-SPECIFIC)"/>
    <property type="match status" value="1"/>
</dbReference>
<dbReference type="PANTHER" id="PTHR42933">
    <property type="entry name" value="SLR6095 PROTEIN"/>
    <property type="match status" value="1"/>
</dbReference>
<evidence type="ECO:0000259" key="9">
    <source>
        <dbReference type="Pfam" id="PF12161"/>
    </source>
</evidence>
<feature type="domain" description="N6 adenine-specific DNA methyltransferase N-terminal" evidence="9">
    <location>
        <begin position="12"/>
        <end position="134"/>
    </location>
</feature>
<dbReference type="GO" id="GO:0008170">
    <property type="term" value="F:N-methyltransferase activity"/>
    <property type="evidence" value="ECO:0007669"/>
    <property type="project" value="InterPro"/>
</dbReference>
<dbReference type="InterPro" id="IPR003356">
    <property type="entry name" value="DNA_methylase_A-5"/>
</dbReference>
<reference evidence="10" key="2">
    <citation type="submission" date="2021-04" db="EMBL/GenBank/DDBJ databases">
        <authorList>
            <person name="Gilroy R."/>
        </authorList>
    </citation>
    <scope>NUCLEOTIDE SEQUENCE</scope>
    <source>
        <strain evidence="10">ChiGjej4B4-12881</strain>
    </source>
</reference>
<evidence type="ECO:0000256" key="6">
    <source>
        <dbReference type="ARBA" id="ARBA00022747"/>
    </source>
</evidence>
<evidence type="ECO:0000313" key="11">
    <source>
        <dbReference type="Proteomes" id="UP000886780"/>
    </source>
</evidence>
<evidence type="ECO:0000256" key="1">
    <source>
        <dbReference type="ARBA" id="ARBA00006594"/>
    </source>
</evidence>
<evidence type="ECO:0000256" key="4">
    <source>
        <dbReference type="ARBA" id="ARBA00022679"/>
    </source>
</evidence>